<keyword evidence="14" id="KW-1185">Reference proteome</keyword>
<dbReference type="Proteomes" id="UP000682733">
    <property type="component" value="Unassembled WGS sequence"/>
</dbReference>
<keyword evidence="6 7" id="KW-0012">Acyltransferase</keyword>
<dbReference type="Proteomes" id="UP000677228">
    <property type="component" value="Unassembled WGS sequence"/>
</dbReference>
<dbReference type="PROSITE" id="PS50216">
    <property type="entry name" value="DHHC"/>
    <property type="match status" value="1"/>
</dbReference>
<dbReference type="AlphaFoldDB" id="A0A814L7S0"/>
<evidence type="ECO:0000256" key="4">
    <source>
        <dbReference type="ARBA" id="ARBA00022989"/>
    </source>
</evidence>
<dbReference type="EMBL" id="CAJNOQ010004476">
    <property type="protein sequence ID" value="CAF1061006.1"/>
    <property type="molecule type" value="Genomic_DNA"/>
</dbReference>
<keyword evidence="2 7" id="KW-0808">Transferase</keyword>
<evidence type="ECO:0000256" key="7">
    <source>
        <dbReference type="RuleBase" id="RU079119"/>
    </source>
</evidence>
<organism evidence="11 14">
    <name type="scientific">Didymodactylos carnosus</name>
    <dbReference type="NCBI Taxonomy" id="1234261"/>
    <lineage>
        <taxon>Eukaryota</taxon>
        <taxon>Metazoa</taxon>
        <taxon>Spiralia</taxon>
        <taxon>Gnathifera</taxon>
        <taxon>Rotifera</taxon>
        <taxon>Eurotatoria</taxon>
        <taxon>Bdelloidea</taxon>
        <taxon>Philodinida</taxon>
        <taxon>Philodinidae</taxon>
        <taxon>Didymodactylos</taxon>
    </lineage>
</organism>
<keyword evidence="3 7" id="KW-0812">Transmembrane</keyword>
<gene>
    <name evidence="11" type="ORF">GPM918_LOCUS16778</name>
    <name evidence="10" type="ORF">OVA965_LOCUS8815</name>
    <name evidence="13" type="ORF">SRO942_LOCUS16777</name>
    <name evidence="12" type="ORF">TMI583_LOCUS8811</name>
</gene>
<evidence type="ECO:0000313" key="11">
    <source>
        <dbReference type="EMBL" id="CAF1061006.1"/>
    </source>
</evidence>
<dbReference type="PANTHER" id="PTHR12246">
    <property type="entry name" value="PALMITOYLTRANSFERASE ZDHHC16"/>
    <property type="match status" value="1"/>
</dbReference>
<evidence type="ECO:0000313" key="13">
    <source>
        <dbReference type="EMBL" id="CAF3829306.1"/>
    </source>
</evidence>
<reference evidence="11" key="1">
    <citation type="submission" date="2021-02" db="EMBL/GenBank/DDBJ databases">
        <authorList>
            <person name="Nowell W R."/>
        </authorList>
    </citation>
    <scope>NUCLEOTIDE SEQUENCE</scope>
</reference>
<keyword evidence="4 7" id="KW-1133">Transmembrane helix</keyword>
<dbReference type="Proteomes" id="UP000663829">
    <property type="component" value="Unassembled WGS sequence"/>
</dbReference>
<evidence type="ECO:0000256" key="2">
    <source>
        <dbReference type="ARBA" id="ARBA00022679"/>
    </source>
</evidence>
<dbReference type="InterPro" id="IPR039859">
    <property type="entry name" value="PFA4/ZDH16/20/ERF2-like"/>
</dbReference>
<feature type="transmembrane region" description="Helical" evidence="7">
    <location>
        <begin position="141"/>
        <end position="162"/>
    </location>
</feature>
<dbReference type="Pfam" id="PF01529">
    <property type="entry name" value="DHHC"/>
    <property type="match status" value="1"/>
</dbReference>
<dbReference type="EMBL" id="CAJNOK010003022">
    <property type="protein sequence ID" value="CAF0884861.1"/>
    <property type="molecule type" value="Genomic_DNA"/>
</dbReference>
<sequence>MDWKVIRTLMQNQKDMECDLLAISTASPGYAKNFQSIATQYPACKKCSNHKPPRTHHCRWCDTCVLRFDHHCPWLDNCVGWGNHRYFFQFCCYMSIGCIYSGIFGFREYQIGLIGEKRFSQHNCIFQAFEILDTLGTVGFIIFYIFIAGLTIGIILIFLILWHARMITHGETSLERILNIQYRQQCREQGYLFVNPYDFGCLENWKLFFGTQTLKEFCTKVLLPSTHKPNGNGVTWDGFNVNLNALEQQHKFTTNNSRNKIHPSRVFYSSSPMPNIPFGYSRARTPIVPPWEVTNSRPSSPLTFVGNQHPVQPHNESNKTL</sequence>
<evidence type="ECO:0000256" key="5">
    <source>
        <dbReference type="ARBA" id="ARBA00023136"/>
    </source>
</evidence>
<dbReference type="EMBL" id="CAJOBC010004476">
    <property type="protein sequence ID" value="CAF3829306.1"/>
    <property type="molecule type" value="Genomic_DNA"/>
</dbReference>
<accession>A0A814L7S0</accession>
<comment type="similarity">
    <text evidence="7">Belongs to the DHHC palmitoyltransferase family.</text>
</comment>
<dbReference type="OrthoDB" id="331948at2759"/>
<comment type="domain">
    <text evidence="7">The DHHC domain is required for palmitoyltransferase activity.</text>
</comment>
<protein>
    <recommendedName>
        <fullName evidence="7">Palmitoyltransferase</fullName>
        <ecNumber evidence="7">2.3.1.225</ecNumber>
    </recommendedName>
</protein>
<feature type="transmembrane region" description="Helical" evidence="7">
    <location>
        <begin position="86"/>
        <end position="106"/>
    </location>
</feature>
<evidence type="ECO:0000256" key="8">
    <source>
        <dbReference type="SAM" id="MobiDB-lite"/>
    </source>
</evidence>
<evidence type="ECO:0000256" key="1">
    <source>
        <dbReference type="ARBA" id="ARBA00004141"/>
    </source>
</evidence>
<dbReference type="EC" id="2.3.1.225" evidence="7"/>
<keyword evidence="5 7" id="KW-0472">Membrane</keyword>
<feature type="domain" description="Palmitoyltransferase DHHC" evidence="9">
    <location>
        <begin position="43"/>
        <end position="177"/>
    </location>
</feature>
<dbReference type="InterPro" id="IPR001594">
    <property type="entry name" value="Palmitoyltrfase_DHHC"/>
</dbReference>
<comment type="subcellular location">
    <subcellularLocation>
        <location evidence="1">Membrane</location>
        <topology evidence="1">Multi-pass membrane protein</topology>
    </subcellularLocation>
</comment>
<evidence type="ECO:0000313" key="10">
    <source>
        <dbReference type="EMBL" id="CAF0884861.1"/>
    </source>
</evidence>
<proteinExistence type="inferred from homology"/>
<name>A0A814L7S0_9BILA</name>
<evidence type="ECO:0000259" key="9">
    <source>
        <dbReference type="Pfam" id="PF01529"/>
    </source>
</evidence>
<dbReference type="Proteomes" id="UP000681722">
    <property type="component" value="Unassembled WGS sequence"/>
</dbReference>
<evidence type="ECO:0000313" key="14">
    <source>
        <dbReference type="Proteomes" id="UP000663829"/>
    </source>
</evidence>
<dbReference type="GO" id="GO:0016020">
    <property type="term" value="C:membrane"/>
    <property type="evidence" value="ECO:0007669"/>
    <property type="project" value="UniProtKB-SubCell"/>
</dbReference>
<evidence type="ECO:0000256" key="3">
    <source>
        <dbReference type="ARBA" id="ARBA00022692"/>
    </source>
</evidence>
<comment type="caution">
    <text evidence="11">The sequence shown here is derived from an EMBL/GenBank/DDBJ whole genome shotgun (WGS) entry which is preliminary data.</text>
</comment>
<evidence type="ECO:0000313" key="12">
    <source>
        <dbReference type="EMBL" id="CAF3667931.1"/>
    </source>
</evidence>
<feature type="region of interest" description="Disordered" evidence="8">
    <location>
        <begin position="299"/>
        <end position="321"/>
    </location>
</feature>
<evidence type="ECO:0000256" key="6">
    <source>
        <dbReference type="ARBA" id="ARBA00023315"/>
    </source>
</evidence>
<comment type="catalytic activity">
    <reaction evidence="7">
        <text>L-cysteinyl-[protein] + hexadecanoyl-CoA = S-hexadecanoyl-L-cysteinyl-[protein] + CoA</text>
        <dbReference type="Rhea" id="RHEA:36683"/>
        <dbReference type="Rhea" id="RHEA-COMP:10131"/>
        <dbReference type="Rhea" id="RHEA-COMP:11032"/>
        <dbReference type="ChEBI" id="CHEBI:29950"/>
        <dbReference type="ChEBI" id="CHEBI:57287"/>
        <dbReference type="ChEBI" id="CHEBI:57379"/>
        <dbReference type="ChEBI" id="CHEBI:74151"/>
        <dbReference type="EC" id="2.3.1.225"/>
    </reaction>
</comment>
<dbReference type="EMBL" id="CAJOBA010003023">
    <property type="protein sequence ID" value="CAF3667931.1"/>
    <property type="molecule type" value="Genomic_DNA"/>
</dbReference>
<dbReference type="GO" id="GO:0019706">
    <property type="term" value="F:protein-cysteine S-palmitoyltransferase activity"/>
    <property type="evidence" value="ECO:0007669"/>
    <property type="project" value="UniProtKB-EC"/>
</dbReference>